<dbReference type="EMBL" id="CAJOAY010002010">
    <property type="protein sequence ID" value="CAF3911373.1"/>
    <property type="molecule type" value="Genomic_DNA"/>
</dbReference>
<accession>A0A813UZ00</accession>
<dbReference type="Proteomes" id="UP000663891">
    <property type="component" value="Unassembled WGS sequence"/>
</dbReference>
<organism evidence="1 3">
    <name type="scientific">Adineta steineri</name>
    <dbReference type="NCBI Taxonomy" id="433720"/>
    <lineage>
        <taxon>Eukaryota</taxon>
        <taxon>Metazoa</taxon>
        <taxon>Spiralia</taxon>
        <taxon>Gnathifera</taxon>
        <taxon>Rotifera</taxon>
        <taxon>Eurotatoria</taxon>
        <taxon>Bdelloidea</taxon>
        <taxon>Adinetida</taxon>
        <taxon>Adinetidae</taxon>
        <taxon>Adineta</taxon>
    </lineage>
</organism>
<dbReference type="AlphaFoldDB" id="A0A813UZ00"/>
<gene>
    <name evidence="2" type="ORF">OKA104_LOCUS24742</name>
    <name evidence="1" type="ORF">VCS650_LOCUS5802</name>
</gene>
<dbReference type="Proteomes" id="UP000663881">
    <property type="component" value="Unassembled WGS sequence"/>
</dbReference>
<proteinExistence type="predicted"/>
<evidence type="ECO:0000313" key="1">
    <source>
        <dbReference type="EMBL" id="CAF0834726.1"/>
    </source>
</evidence>
<name>A0A813UZ00_9BILA</name>
<evidence type="ECO:0000313" key="3">
    <source>
        <dbReference type="Proteomes" id="UP000663891"/>
    </source>
</evidence>
<reference evidence="1" key="1">
    <citation type="submission" date="2021-02" db="EMBL/GenBank/DDBJ databases">
        <authorList>
            <person name="Nowell W R."/>
        </authorList>
    </citation>
    <scope>NUCLEOTIDE SEQUENCE</scope>
</reference>
<dbReference type="OrthoDB" id="10616368at2759"/>
<sequence>MDPTLDDTGIEENIDLRSENVLLGQQEYGSSHVNNRSMVASQSTTAQQFQTNGDTNEPFSARNLVVATNISPSNQSGLSSPFGIISSASQNTSDQFPTTGKNIIIVNKSKRFIIQ</sequence>
<dbReference type="EMBL" id="CAJNON010000034">
    <property type="protein sequence ID" value="CAF0834726.1"/>
    <property type="molecule type" value="Genomic_DNA"/>
</dbReference>
<evidence type="ECO:0000313" key="2">
    <source>
        <dbReference type="EMBL" id="CAF3911373.1"/>
    </source>
</evidence>
<protein>
    <submittedName>
        <fullName evidence="1">Uncharacterized protein</fullName>
    </submittedName>
</protein>
<comment type="caution">
    <text evidence="1">The sequence shown here is derived from an EMBL/GenBank/DDBJ whole genome shotgun (WGS) entry which is preliminary data.</text>
</comment>